<dbReference type="SUPFAM" id="SSF52833">
    <property type="entry name" value="Thioredoxin-like"/>
    <property type="match status" value="1"/>
</dbReference>
<dbReference type="InterPro" id="IPR036249">
    <property type="entry name" value="Thioredoxin-like_sf"/>
</dbReference>
<dbReference type="Proteomes" id="UP001597032">
    <property type="component" value="Unassembled WGS sequence"/>
</dbReference>
<accession>A0ABW2Z617</accession>
<comment type="caution">
    <text evidence="1">The sequence shown here is derived from an EMBL/GenBank/DDBJ whole genome shotgun (WGS) entry which is preliminary data.</text>
</comment>
<dbReference type="Gene3D" id="3.40.30.10">
    <property type="entry name" value="Glutaredoxin"/>
    <property type="match status" value="1"/>
</dbReference>
<gene>
    <name evidence="1" type="primary">ytxJ</name>
    <name evidence="1" type="ORF">ACFQZW_09195</name>
</gene>
<proteinExistence type="predicted"/>
<name>A0ABW2Z617_9FLAO</name>
<dbReference type="EMBL" id="JBHTIC010000008">
    <property type="protein sequence ID" value="MFD0762257.1"/>
    <property type="molecule type" value="Genomic_DNA"/>
</dbReference>
<evidence type="ECO:0000313" key="2">
    <source>
        <dbReference type="Proteomes" id="UP001597032"/>
    </source>
</evidence>
<protein>
    <submittedName>
        <fullName evidence="1">Bacillithiol system redox-active protein YtxJ</fullName>
    </submittedName>
</protein>
<reference evidence="2" key="1">
    <citation type="journal article" date="2019" name="Int. J. Syst. Evol. Microbiol.">
        <title>The Global Catalogue of Microorganisms (GCM) 10K type strain sequencing project: providing services to taxonomists for standard genome sequencing and annotation.</title>
        <authorList>
            <consortium name="The Broad Institute Genomics Platform"/>
            <consortium name="The Broad Institute Genome Sequencing Center for Infectious Disease"/>
            <person name="Wu L."/>
            <person name="Ma J."/>
        </authorList>
    </citation>
    <scope>NUCLEOTIDE SEQUENCE [LARGE SCALE GENOMIC DNA]</scope>
    <source>
        <strain evidence="2">CCUG 60022</strain>
    </source>
</reference>
<dbReference type="NCBIfam" id="TIGR04019">
    <property type="entry name" value="B_thiol_YtxJ"/>
    <property type="match status" value="1"/>
</dbReference>
<organism evidence="1 2">
    <name type="scientific">Lutibacter aestuarii</name>
    <dbReference type="NCBI Taxonomy" id="861111"/>
    <lineage>
        <taxon>Bacteria</taxon>
        <taxon>Pseudomonadati</taxon>
        <taxon>Bacteroidota</taxon>
        <taxon>Flavobacteriia</taxon>
        <taxon>Flavobacteriales</taxon>
        <taxon>Flavobacteriaceae</taxon>
        <taxon>Lutibacter</taxon>
    </lineage>
</organism>
<sequence length="111" mass="12782">MNWIPLTETQQLDELIDISNSKPIVIFKHSTRCGISRGVLTQFEKATNSLEEHVAFYYLDLLKFRTISNEIATKFDVFHQSPQLLLINKGKAVANFSHYDIISSFILSDYI</sequence>
<dbReference type="InterPro" id="IPR022551">
    <property type="entry name" value="BrxC"/>
</dbReference>
<evidence type="ECO:0000313" key="1">
    <source>
        <dbReference type="EMBL" id="MFD0762257.1"/>
    </source>
</evidence>
<dbReference type="Pfam" id="PF11009">
    <property type="entry name" value="BrxC"/>
    <property type="match status" value="1"/>
</dbReference>
<dbReference type="RefSeq" id="WP_298262572.1">
    <property type="nucleotide sequence ID" value="NZ_JBHTIC010000008.1"/>
</dbReference>
<keyword evidence="2" id="KW-1185">Reference proteome</keyword>